<evidence type="ECO:0000256" key="1">
    <source>
        <dbReference type="ARBA" id="ARBA00023015"/>
    </source>
</evidence>
<gene>
    <name evidence="5" type="ORF">KDK95_02815</name>
</gene>
<dbReference type="Gene3D" id="3.30.70.920">
    <property type="match status" value="1"/>
</dbReference>
<feature type="domain" description="HTH asnC-type" evidence="4">
    <location>
        <begin position="6"/>
        <end position="66"/>
    </location>
</feature>
<dbReference type="SMART" id="SM00344">
    <property type="entry name" value="HTH_ASNC"/>
    <property type="match status" value="1"/>
</dbReference>
<dbReference type="InterPro" id="IPR019885">
    <property type="entry name" value="Tscrpt_reg_HTH_AsnC-type_CS"/>
</dbReference>
<dbReference type="PANTHER" id="PTHR30154">
    <property type="entry name" value="LEUCINE-RESPONSIVE REGULATORY PROTEIN"/>
    <property type="match status" value="1"/>
</dbReference>
<dbReference type="InterPro" id="IPR000485">
    <property type="entry name" value="AsnC-type_HTH_dom"/>
</dbReference>
<evidence type="ECO:0000256" key="2">
    <source>
        <dbReference type="ARBA" id="ARBA00023125"/>
    </source>
</evidence>
<dbReference type="GO" id="GO:0005829">
    <property type="term" value="C:cytosol"/>
    <property type="evidence" value="ECO:0007669"/>
    <property type="project" value="TreeGrafter"/>
</dbReference>
<sequence length="151" mass="16130">MTTPRLDDTDKQILRALQHDGRVSYADLGPAVGLSAPAARARVQRLIDTGVVRVVGVTDPIALGLPTMAMLGVRAEGDIRAAADAISACEGVIYVVLTAGAFDLFVEVVCHTPAELLAVVNDRIKAVPGVTHVETFTYFGIHTHRFVWDVP</sequence>
<dbReference type="Pfam" id="PF13404">
    <property type="entry name" value="HTH_AsnC-type"/>
    <property type="match status" value="1"/>
</dbReference>
<dbReference type="InterPro" id="IPR036390">
    <property type="entry name" value="WH_DNA-bd_sf"/>
</dbReference>
<dbReference type="InterPro" id="IPR019887">
    <property type="entry name" value="Tscrpt_reg_AsnC/Lrp_C"/>
</dbReference>
<proteinExistence type="predicted"/>
<dbReference type="Gene3D" id="1.10.10.10">
    <property type="entry name" value="Winged helix-like DNA-binding domain superfamily/Winged helix DNA-binding domain"/>
    <property type="match status" value="1"/>
</dbReference>
<evidence type="ECO:0000313" key="6">
    <source>
        <dbReference type="Proteomes" id="UP000676325"/>
    </source>
</evidence>
<dbReference type="SUPFAM" id="SSF54909">
    <property type="entry name" value="Dimeric alpha+beta barrel"/>
    <property type="match status" value="1"/>
</dbReference>
<keyword evidence="6" id="KW-1185">Reference proteome</keyword>
<dbReference type="PRINTS" id="PR00033">
    <property type="entry name" value="HTHASNC"/>
</dbReference>
<keyword evidence="3" id="KW-0804">Transcription</keyword>
<dbReference type="GO" id="GO:0043565">
    <property type="term" value="F:sequence-specific DNA binding"/>
    <property type="evidence" value="ECO:0007669"/>
    <property type="project" value="InterPro"/>
</dbReference>
<dbReference type="SUPFAM" id="SSF46785">
    <property type="entry name" value="Winged helix' DNA-binding domain"/>
    <property type="match status" value="1"/>
</dbReference>
<dbReference type="PROSITE" id="PS00519">
    <property type="entry name" value="HTH_ASNC_1"/>
    <property type="match status" value="1"/>
</dbReference>
<reference evidence="5" key="1">
    <citation type="submission" date="2021-04" db="EMBL/GenBank/DDBJ databases">
        <title>Genome based classification of Actinospica acidithermotolerans sp. nov., an actinobacterium isolated from an Indonesian hot spring.</title>
        <authorList>
            <person name="Kusuma A.B."/>
            <person name="Putra K.E."/>
            <person name="Nafisah S."/>
            <person name="Loh J."/>
            <person name="Nouioui I."/>
            <person name="Goodfellow M."/>
        </authorList>
    </citation>
    <scope>NUCLEOTIDE SEQUENCE</scope>
    <source>
        <strain evidence="5">MGRD01-02</strain>
    </source>
</reference>
<dbReference type="InterPro" id="IPR011008">
    <property type="entry name" value="Dimeric_a/b-barrel"/>
</dbReference>
<dbReference type="InterPro" id="IPR019888">
    <property type="entry name" value="Tscrpt_reg_AsnC-like"/>
</dbReference>
<dbReference type="PROSITE" id="PS50956">
    <property type="entry name" value="HTH_ASNC_2"/>
    <property type="match status" value="1"/>
</dbReference>
<keyword evidence="1" id="KW-0805">Transcription regulation</keyword>
<evidence type="ECO:0000256" key="3">
    <source>
        <dbReference type="ARBA" id="ARBA00023163"/>
    </source>
</evidence>
<comment type="caution">
    <text evidence="5">The sequence shown here is derived from an EMBL/GenBank/DDBJ whole genome shotgun (WGS) entry which is preliminary data.</text>
</comment>
<dbReference type="Proteomes" id="UP000676325">
    <property type="component" value="Unassembled WGS sequence"/>
</dbReference>
<organism evidence="5 6">
    <name type="scientific">Actinospica acidithermotolerans</name>
    <dbReference type="NCBI Taxonomy" id="2828514"/>
    <lineage>
        <taxon>Bacteria</taxon>
        <taxon>Bacillati</taxon>
        <taxon>Actinomycetota</taxon>
        <taxon>Actinomycetes</taxon>
        <taxon>Catenulisporales</taxon>
        <taxon>Actinospicaceae</taxon>
        <taxon>Actinospica</taxon>
    </lineage>
</organism>
<protein>
    <submittedName>
        <fullName evidence="5">Lrp/AsnC family transcriptional regulator</fullName>
    </submittedName>
</protein>
<evidence type="ECO:0000313" key="5">
    <source>
        <dbReference type="EMBL" id="MBR7825223.1"/>
    </source>
</evidence>
<dbReference type="GO" id="GO:0043200">
    <property type="term" value="P:response to amino acid"/>
    <property type="evidence" value="ECO:0007669"/>
    <property type="project" value="TreeGrafter"/>
</dbReference>
<dbReference type="InterPro" id="IPR036388">
    <property type="entry name" value="WH-like_DNA-bd_sf"/>
</dbReference>
<accession>A0A941IHI7</accession>
<dbReference type="Pfam" id="PF01037">
    <property type="entry name" value="AsnC_trans_reg"/>
    <property type="match status" value="1"/>
</dbReference>
<name>A0A941IHI7_9ACTN</name>
<keyword evidence="2" id="KW-0238">DNA-binding</keyword>
<dbReference type="PANTHER" id="PTHR30154:SF34">
    <property type="entry name" value="TRANSCRIPTIONAL REGULATOR AZLB"/>
    <property type="match status" value="1"/>
</dbReference>
<dbReference type="AlphaFoldDB" id="A0A941IHI7"/>
<dbReference type="EMBL" id="JAGSOH010000004">
    <property type="protein sequence ID" value="MBR7825223.1"/>
    <property type="molecule type" value="Genomic_DNA"/>
</dbReference>
<evidence type="ECO:0000259" key="4">
    <source>
        <dbReference type="PROSITE" id="PS50956"/>
    </source>
</evidence>